<feature type="region of interest" description="Disordered" evidence="1">
    <location>
        <begin position="1"/>
        <end position="42"/>
    </location>
</feature>
<evidence type="ECO:0000256" key="1">
    <source>
        <dbReference type="SAM" id="MobiDB-lite"/>
    </source>
</evidence>
<accession>A0AAV2CUM0</accession>
<dbReference type="AlphaFoldDB" id="A0AAV2CUM0"/>
<gene>
    <name evidence="2" type="ORF">LTRI10_LOCUS7699</name>
</gene>
<name>A0AAV2CUM0_9ROSI</name>
<reference evidence="2 3" key="1">
    <citation type="submission" date="2024-04" db="EMBL/GenBank/DDBJ databases">
        <authorList>
            <person name="Fracassetti M."/>
        </authorList>
    </citation>
    <scope>NUCLEOTIDE SEQUENCE [LARGE SCALE GENOMIC DNA]</scope>
</reference>
<evidence type="ECO:0000313" key="3">
    <source>
        <dbReference type="Proteomes" id="UP001497516"/>
    </source>
</evidence>
<feature type="compositionally biased region" description="Low complexity" evidence="1">
    <location>
        <begin position="1"/>
        <end position="11"/>
    </location>
</feature>
<dbReference type="Proteomes" id="UP001497516">
    <property type="component" value="Chromosome 10"/>
</dbReference>
<organism evidence="2 3">
    <name type="scientific">Linum trigynum</name>
    <dbReference type="NCBI Taxonomy" id="586398"/>
    <lineage>
        <taxon>Eukaryota</taxon>
        <taxon>Viridiplantae</taxon>
        <taxon>Streptophyta</taxon>
        <taxon>Embryophyta</taxon>
        <taxon>Tracheophyta</taxon>
        <taxon>Spermatophyta</taxon>
        <taxon>Magnoliopsida</taxon>
        <taxon>eudicotyledons</taxon>
        <taxon>Gunneridae</taxon>
        <taxon>Pentapetalae</taxon>
        <taxon>rosids</taxon>
        <taxon>fabids</taxon>
        <taxon>Malpighiales</taxon>
        <taxon>Linaceae</taxon>
        <taxon>Linum</taxon>
    </lineage>
</organism>
<feature type="compositionally biased region" description="Pro residues" evidence="1">
    <location>
        <begin position="12"/>
        <end position="32"/>
    </location>
</feature>
<sequence length="89" mass="9090">MAPPSRQSSSAIPPPPPLGPPPSSTSPPPPGRHLPTCSAPPGCLSQSPFPSSLTTLFLGVLDSSRLPSAEAAITNMPLALRPRKSNLVC</sequence>
<keyword evidence="3" id="KW-1185">Reference proteome</keyword>
<proteinExistence type="predicted"/>
<evidence type="ECO:0000313" key="2">
    <source>
        <dbReference type="EMBL" id="CAL1360253.1"/>
    </source>
</evidence>
<protein>
    <submittedName>
        <fullName evidence="2">Uncharacterized protein</fullName>
    </submittedName>
</protein>
<dbReference type="EMBL" id="OZ034814">
    <property type="protein sequence ID" value="CAL1360253.1"/>
    <property type="molecule type" value="Genomic_DNA"/>
</dbReference>